<keyword evidence="12" id="KW-1185">Reference proteome</keyword>
<dbReference type="RefSeq" id="WP_066921188.1">
    <property type="nucleotide sequence ID" value="NZ_CP011971.1"/>
</dbReference>
<dbReference type="InterPro" id="IPR003594">
    <property type="entry name" value="HATPase_dom"/>
</dbReference>
<dbReference type="Pfam" id="PF00512">
    <property type="entry name" value="HisKA"/>
    <property type="match status" value="1"/>
</dbReference>
<protein>
    <recommendedName>
        <fullName evidence="2">histidine kinase</fullName>
        <ecNumber evidence="2">2.7.13.3</ecNumber>
    </recommendedName>
</protein>
<dbReference type="InterPro" id="IPR003661">
    <property type="entry name" value="HisK_dim/P_dom"/>
</dbReference>
<dbReference type="EMBL" id="CP011971">
    <property type="protein sequence ID" value="AMN47620.1"/>
    <property type="molecule type" value="Genomic_DNA"/>
</dbReference>
<dbReference type="KEGG" id="sdf:ACG33_11020"/>
<dbReference type="Gene3D" id="3.30.450.20">
    <property type="entry name" value="PAS domain"/>
    <property type="match status" value="1"/>
</dbReference>
<feature type="domain" description="PAS" evidence="9">
    <location>
        <begin position="9"/>
        <end position="57"/>
    </location>
</feature>
<dbReference type="SMART" id="SM00448">
    <property type="entry name" value="REC"/>
    <property type="match status" value="1"/>
</dbReference>
<evidence type="ECO:0000256" key="3">
    <source>
        <dbReference type="ARBA" id="ARBA00022553"/>
    </source>
</evidence>
<dbReference type="SMART" id="SM00091">
    <property type="entry name" value="PAS"/>
    <property type="match status" value="1"/>
</dbReference>
<dbReference type="Gene3D" id="3.30.565.10">
    <property type="entry name" value="Histidine kinase-like ATPase, C-terminal domain"/>
    <property type="match status" value="1"/>
</dbReference>
<dbReference type="STRING" id="465721.ACG33_11020"/>
<evidence type="ECO:0000256" key="4">
    <source>
        <dbReference type="ARBA" id="ARBA00022679"/>
    </source>
</evidence>
<accession>A0A127FD63</accession>
<dbReference type="InterPro" id="IPR001789">
    <property type="entry name" value="Sig_transdc_resp-reg_receiver"/>
</dbReference>
<keyword evidence="5" id="KW-0418">Kinase</keyword>
<keyword evidence="4" id="KW-0808">Transferase</keyword>
<dbReference type="Pfam" id="PF08448">
    <property type="entry name" value="PAS_4"/>
    <property type="match status" value="1"/>
</dbReference>
<dbReference type="PROSITE" id="PS50113">
    <property type="entry name" value="PAC"/>
    <property type="match status" value="1"/>
</dbReference>
<dbReference type="PRINTS" id="PR00344">
    <property type="entry name" value="BCTRLSENSOR"/>
</dbReference>
<evidence type="ECO:0000256" key="2">
    <source>
        <dbReference type="ARBA" id="ARBA00012438"/>
    </source>
</evidence>
<dbReference type="Proteomes" id="UP000070250">
    <property type="component" value="Chromosome"/>
</dbReference>
<evidence type="ECO:0000313" key="12">
    <source>
        <dbReference type="Proteomes" id="UP000070250"/>
    </source>
</evidence>
<dbReference type="Pfam" id="PF00072">
    <property type="entry name" value="Response_reg"/>
    <property type="match status" value="1"/>
</dbReference>
<dbReference type="PANTHER" id="PTHR43047">
    <property type="entry name" value="TWO-COMPONENT HISTIDINE PROTEIN KINASE"/>
    <property type="match status" value="1"/>
</dbReference>
<dbReference type="Pfam" id="PF02518">
    <property type="entry name" value="HATPase_c"/>
    <property type="match status" value="1"/>
</dbReference>
<dbReference type="GO" id="GO:0000155">
    <property type="term" value="F:phosphorelay sensor kinase activity"/>
    <property type="evidence" value="ECO:0007669"/>
    <property type="project" value="InterPro"/>
</dbReference>
<dbReference type="Gene3D" id="3.40.50.2300">
    <property type="match status" value="1"/>
</dbReference>
<dbReference type="InterPro" id="IPR011006">
    <property type="entry name" value="CheY-like_superfamily"/>
</dbReference>
<evidence type="ECO:0000313" key="11">
    <source>
        <dbReference type="EMBL" id="AMN47620.1"/>
    </source>
</evidence>
<dbReference type="CDD" id="cd00156">
    <property type="entry name" value="REC"/>
    <property type="match status" value="1"/>
</dbReference>
<dbReference type="EC" id="2.7.13.3" evidence="2"/>
<dbReference type="CDD" id="cd00082">
    <property type="entry name" value="HisKA"/>
    <property type="match status" value="1"/>
</dbReference>
<name>A0A127FD63_STEDE</name>
<evidence type="ECO:0000259" key="7">
    <source>
        <dbReference type="PROSITE" id="PS50109"/>
    </source>
</evidence>
<dbReference type="SUPFAM" id="SSF55785">
    <property type="entry name" value="PYP-like sensor domain (PAS domain)"/>
    <property type="match status" value="1"/>
</dbReference>
<dbReference type="SUPFAM" id="SSF55874">
    <property type="entry name" value="ATPase domain of HSP90 chaperone/DNA topoisomerase II/histidine kinase"/>
    <property type="match status" value="1"/>
</dbReference>
<dbReference type="InterPro" id="IPR000700">
    <property type="entry name" value="PAS-assoc_C"/>
</dbReference>
<dbReference type="SMART" id="SM00388">
    <property type="entry name" value="HisKA"/>
    <property type="match status" value="1"/>
</dbReference>
<feature type="modified residue" description="4-aspartylphosphate" evidence="6">
    <location>
        <position position="437"/>
    </location>
</feature>
<feature type="domain" description="Response regulatory" evidence="8">
    <location>
        <begin position="387"/>
        <end position="504"/>
    </location>
</feature>
<dbReference type="Gene3D" id="1.10.287.130">
    <property type="match status" value="1"/>
</dbReference>
<feature type="domain" description="Histidine kinase" evidence="7">
    <location>
        <begin position="150"/>
        <end position="362"/>
    </location>
</feature>
<dbReference type="InterPro" id="IPR004358">
    <property type="entry name" value="Sig_transdc_His_kin-like_C"/>
</dbReference>
<gene>
    <name evidence="11" type="ORF">ACG33_11020</name>
</gene>
<dbReference type="InterPro" id="IPR036097">
    <property type="entry name" value="HisK_dim/P_sf"/>
</dbReference>
<dbReference type="SUPFAM" id="SSF52172">
    <property type="entry name" value="CheY-like"/>
    <property type="match status" value="1"/>
</dbReference>
<dbReference type="PROSITE" id="PS50110">
    <property type="entry name" value="RESPONSE_REGULATORY"/>
    <property type="match status" value="1"/>
</dbReference>
<dbReference type="SUPFAM" id="SSF47384">
    <property type="entry name" value="Homodimeric domain of signal transducing histidine kinase"/>
    <property type="match status" value="1"/>
</dbReference>
<dbReference type="NCBIfam" id="TIGR00229">
    <property type="entry name" value="sensory_box"/>
    <property type="match status" value="1"/>
</dbReference>
<evidence type="ECO:0000256" key="5">
    <source>
        <dbReference type="ARBA" id="ARBA00022777"/>
    </source>
</evidence>
<dbReference type="InterPro" id="IPR013656">
    <property type="entry name" value="PAS_4"/>
</dbReference>
<keyword evidence="3 6" id="KW-0597">Phosphoprotein</keyword>
<evidence type="ECO:0000259" key="8">
    <source>
        <dbReference type="PROSITE" id="PS50110"/>
    </source>
</evidence>
<sequence>MEYLDAINEHLLRFSPDALIVVDDGGLIRFANETVTSLLGYRPSELIGRSLSLLIPERLRERHISHVDRYVREPESRDMGAQVGDQFARRADGSEFAVAIRLAPIRVKDRSFVAAAIRDVTERREFNEALVAAREEADRANRAKSRFLATASHDLRQPMQTIRLLNMAMQKMVPQPDVRELLQQQGQAIENMVRLLNALLDISRLESGAIRPNIADVPLAKVFEELRTEFASIARTRRIDLHFQATDLVVSTDRILFYQLLQNLLGNALKYTDEGTVSVACSSTADALTISVEDSGVGIPKDKLERIFDEYYQVDTHGMKRMGVGLGLAIVKEVARLLGFSVRITSQLGEGTQARIRIPSRQIVVRSTAAQAAALAAGDPDAHRRERLLLVEDNEGVRVATELFLKLEGYEVLSTSSAAEAQMLFSPLRSDDVVIVDYHLEDRHTGLDVLFALREQSGRNVPGIILSGDLQSVLRRVDPQPANCRFLSKPVDTTALLKAICELSDIRLQNA</sequence>
<evidence type="ECO:0000259" key="10">
    <source>
        <dbReference type="PROSITE" id="PS50113"/>
    </source>
</evidence>
<dbReference type="FunFam" id="3.30.565.10:FF:000006">
    <property type="entry name" value="Sensor histidine kinase WalK"/>
    <property type="match status" value="1"/>
</dbReference>
<dbReference type="AlphaFoldDB" id="A0A127FD63"/>
<dbReference type="InterPro" id="IPR035965">
    <property type="entry name" value="PAS-like_dom_sf"/>
</dbReference>
<dbReference type="PROSITE" id="PS50109">
    <property type="entry name" value="HIS_KIN"/>
    <property type="match status" value="1"/>
</dbReference>
<dbReference type="InterPro" id="IPR000014">
    <property type="entry name" value="PAS"/>
</dbReference>
<dbReference type="GO" id="GO:0005886">
    <property type="term" value="C:plasma membrane"/>
    <property type="evidence" value="ECO:0007669"/>
    <property type="project" value="UniProtKB-ARBA"/>
</dbReference>
<proteinExistence type="predicted"/>
<dbReference type="InterPro" id="IPR005467">
    <property type="entry name" value="His_kinase_dom"/>
</dbReference>
<comment type="catalytic activity">
    <reaction evidence="1">
        <text>ATP + protein L-histidine = ADP + protein N-phospho-L-histidine.</text>
        <dbReference type="EC" id="2.7.13.3"/>
    </reaction>
</comment>
<feature type="domain" description="PAC" evidence="10">
    <location>
        <begin position="81"/>
        <end position="132"/>
    </location>
</feature>
<dbReference type="PANTHER" id="PTHR43047:SF72">
    <property type="entry name" value="OSMOSENSING HISTIDINE PROTEIN KINASE SLN1"/>
    <property type="match status" value="1"/>
</dbReference>
<dbReference type="SMART" id="SM00387">
    <property type="entry name" value="HATPase_c"/>
    <property type="match status" value="1"/>
</dbReference>
<evidence type="ECO:0000256" key="1">
    <source>
        <dbReference type="ARBA" id="ARBA00000085"/>
    </source>
</evidence>
<organism evidence="11 12">
    <name type="scientific">Steroidobacter denitrificans</name>
    <dbReference type="NCBI Taxonomy" id="465721"/>
    <lineage>
        <taxon>Bacteria</taxon>
        <taxon>Pseudomonadati</taxon>
        <taxon>Pseudomonadota</taxon>
        <taxon>Gammaproteobacteria</taxon>
        <taxon>Steroidobacterales</taxon>
        <taxon>Steroidobacteraceae</taxon>
        <taxon>Steroidobacter</taxon>
    </lineage>
</organism>
<dbReference type="PROSITE" id="PS50112">
    <property type="entry name" value="PAS"/>
    <property type="match status" value="1"/>
</dbReference>
<dbReference type="GO" id="GO:0009927">
    <property type="term" value="F:histidine phosphotransfer kinase activity"/>
    <property type="evidence" value="ECO:0007669"/>
    <property type="project" value="TreeGrafter"/>
</dbReference>
<dbReference type="OrthoDB" id="9792854at2"/>
<evidence type="ECO:0000259" key="9">
    <source>
        <dbReference type="PROSITE" id="PS50112"/>
    </source>
</evidence>
<reference evidence="11 12" key="1">
    <citation type="submission" date="2015-06" db="EMBL/GenBank/DDBJ databases">
        <title>A Comprehensive Approach to Explore the Metabolic and Phylogenetic Diversity of Bacterial Steroid Degradation in the Environment: Testosterone as an Example.</title>
        <authorList>
            <person name="Yang F.-C."/>
            <person name="Chen Y.-L."/>
            <person name="Yu C.-P."/>
            <person name="Tang S.-L."/>
            <person name="Wang P.-H."/>
            <person name="Ismail W."/>
            <person name="Wang C.-H."/>
            <person name="Yang C.-Y."/>
            <person name="Chiang Y.-R."/>
        </authorList>
    </citation>
    <scope>NUCLEOTIDE SEQUENCE [LARGE SCALE GENOMIC DNA]</scope>
    <source>
        <strain evidence="11 12">DSM 18526</strain>
    </source>
</reference>
<dbReference type="InterPro" id="IPR036890">
    <property type="entry name" value="HATPase_C_sf"/>
</dbReference>
<dbReference type="CDD" id="cd00130">
    <property type="entry name" value="PAS"/>
    <property type="match status" value="1"/>
</dbReference>
<evidence type="ECO:0000256" key="6">
    <source>
        <dbReference type="PROSITE-ProRule" id="PRU00169"/>
    </source>
</evidence>